<dbReference type="EMBL" id="JACHMX010000001">
    <property type="protein sequence ID" value="MBB5856887.1"/>
    <property type="molecule type" value="Genomic_DNA"/>
</dbReference>
<name>A0A841BC34_9PSEU</name>
<evidence type="ECO:0000313" key="5">
    <source>
        <dbReference type="Proteomes" id="UP000580861"/>
    </source>
</evidence>
<feature type="domain" description="ABC transporter" evidence="3">
    <location>
        <begin position="6"/>
        <end position="243"/>
    </location>
</feature>
<dbReference type="InterPro" id="IPR027417">
    <property type="entry name" value="P-loop_NTPase"/>
</dbReference>
<dbReference type="PANTHER" id="PTHR43790:SF8">
    <property type="entry name" value="SUGAR ABC TRANSPORTER ATP-BINDING PROTEIN"/>
    <property type="match status" value="1"/>
</dbReference>
<dbReference type="RefSeq" id="WP_101606586.1">
    <property type="nucleotide sequence ID" value="NZ_JACHMX010000001.1"/>
</dbReference>
<dbReference type="PROSITE" id="PS50893">
    <property type="entry name" value="ABC_TRANSPORTER_2"/>
    <property type="match status" value="1"/>
</dbReference>
<evidence type="ECO:0000256" key="2">
    <source>
        <dbReference type="ARBA" id="ARBA00022840"/>
    </source>
</evidence>
<comment type="caution">
    <text evidence="4">The sequence shown here is derived from an EMBL/GenBank/DDBJ whole genome shotgun (WGS) entry which is preliminary data.</text>
</comment>
<evidence type="ECO:0000259" key="3">
    <source>
        <dbReference type="PROSITE" id="PS50893"/>
    </source>
</evidence>
<evidence type="ECO:0000256" key="1">
    <source>
        <dbReference type="ARBA" id="ARBA00022741"/>
    </source>
</evidence>
<dbReference type="InterPro" id="IPR003439">
    <property type="entry name" value="ABC_transporter-like_ATP-bd"/>
</dbReference>
<dbReference type="CDD" id="cd03216">
    <property type="entry name" value="ABC_Carb_Monos_I"/>
    <property type="match status" value="1"/>
</dbReference>
<protein>
    <submittedName>
        <fullName evidence="4">D-xylose transport system ATP-binding protein</fullName>
    </submittedName>
</protein>
<keyword evidence="5" id="KW-1185">Reference proteome</keyword>
<gene>
    <name evidence="4" type="ORF">HDA45_006974</name>
</gene>
<dbReference type="Pfam" id="PF00005">
    <property type="entry name" value="ABC_tran"/>
    <property type="match status" value="1"/>
</dbReference>
<dbReference type="GO" id="GO:0005524">
    <property type="term" value="F:ATP binding"/>
    <property type="evidence" value="ECO:0007669"/>
    <property type="project" value="UniProtKB-KW"/>
</dbReference>
<accession>A0A841BC34</accession>
<dbReference type="Gene3D" id="3.40.50.300">
    <property type="entry name" value="P-loop containing nucleotide triphosphate hydrolases"/>
    <property type="match status" value="1"/>
</dbReference>
<dbReference type="Proteomes" id="UP000580861">
    <property type="component" value="Unassembled WGS sequence"/>
</dbReference>
<dbReference type="InterPro" id="IPR050107">
    <property type="entry name" value="ABC_carbohydrate_import_ATPase"/>
</dbReference>
<dbReference type="SMART" id="SM00382">
    <property type="entry name" value="AAA"/>
    <property type="match status" value="1"/>
</dbReference>
<dbReference type="PANTHER" id="PTHR43790">
    <property type="entry name" value="CARBOHYDRATE TRANSPORT ATP-BINDING PROTEIN MG119-RELATED"/>
    <property type="match status" value="1"/>
</dbReference>
<dbReference type="InterPro" id="IPR003593">
    <property type="entry name" value="AAA+_ATPase"/>
</dbReference>
<reference evidence="4 5" key="1">
    <citation type="submission" date="2020-08" db="EMBL/GenBank/DDBJ databases">
        <title>Sequencing the genomes of 1000 actinobacteria strains.</title>
        <authorList>
            <person name="Klenk H.-P."/>
        </authorList>
    </citation>
    <scope>NUCLEOTIDE SEQUENCE [LARGE SCALE GENOMIC DNA]</scope>
    <source>
        <strain evidence="4 5">DSM 45272</strain>
    </source>
</reference>
<dbReference type="AlphaFoldDB" id="A0A841BC34"/>
<proteinExistence type="predicted"/>
<sequence>MSEPILELKQLNKSFGPVHVLHDVDFNVRAGEVTALVGDNGAGKSTLVKSIAGIHGYDSGTVKFQGEQVHIHGPRDAADLGIEVVYQDLALAENLDIVQNMFLGRERGSKWLLDEASMEKAARETLASLSVRTVKSVRTPVSALSGGQRQTVAIAKSVLWDSKVVLLDEPTAALGVAQTRQVLDLVRRLAEQGLGVVLISHNMADVFEVADRIAVLYLGRLVAEVHTKDVTHGQVVELITAGRSGDLGLARPEAAVL</sequence>
<keyword evidence="1" id="KW-0547">Nucleotide-binding</keyword>
<dbReference type="SUPFAM" id="SSF52540">
    <property type="entry name" value="P-loop containing nucleoside triphosphate hydrolases"/>
    <property type="match status" value="1"/>
</dbReference>
<organism evidence="4 5">
    <name type="scientific">Amycolatopsis umgeniensis</name>
    <dbReference type="NCBI Taxonomy" id="336628"/>
    <lineage>
        <taxon>Bacteria</taxon>
        <taxon>Bacillati</taxon>
        <taxon>Actinomycetota</taxon>
        <taxon>Actinomycetes</taxon>
        <taxon>Pseudonocardiales</taxon>
        <taxon>Pseudonocardiaceae</taxon>
        <taxon>Amycolatopsis</taxon>
    </lineage>
</organism>
<dbReference type="GO" id="GO:0016887">
    <property type="term" value="F:ATP hydrolysis activity"/>
    <property type="evidence" value="ECO:0007669"/>
    <property type="project" value="InterPro"/>
</dbReference>
<evidence type="ECO:0000313" key="4">
    <source>
        <dbReference type="EMBL" id="MBB5856887.1"/>
    </source>
</evidence>
<keyword evidence="2 4" id="KW-0067">ATP-binding</keyword>